<feature type="transmembrane region" description="Helical" evidence="2">
    <location>
        <begin position="12"/>
        <end position="33"/>
    </location>
</feature>
<keyword evidence="2" id="KW-0812">Transmembrane</keyword>
<evidence type="ECO:0000256" key="1">
    <source>
        <dbReference type="SAM" id="MobiDB-lite"/>
    </source>
</evidence>
<name>A0AAV0YNX2_VICFA</name>
<feature type="compositionally biased region" description="Polar residues" evidence="1">
    <location>
        <begin position="105"/>
        <end position="115"/>
    </location>
</feature>
<evidence type="ECO:0000313" key="4">
    <source>
        <dbReference type="Proteomes" id="UP001157006"/>
    </source>
</evidence>
<gene>
    <name evidence="3" type="ORF">VFH_I257040</name>
</gene>
<dbReference type="EMBL" id="OX451736">
    <property type="protein sequence ID" value="CAI8586498.1"/>
    <property type="molecule type" value="Genomic_DNA"/>
</dbReference>
<keyword evidence="2" id="KW-1133">Transmembrane helix</keyword>
<accession>A0AAV0YNX2</accession>
<keyword evidence="4" id="KW-1185">Reference proteome</keyword>
<dbReference type="AlphaFoldDB" id="A0AAV0YNX2"/>
<organism evidence="3 4">
    <name type="scientific">Vicia faba</name>
    <name type="common">Broad bean</name>
    <name type="synonym">Faba vulgaris</name>
    <dbReference type="NCBI Taxonomy" id="3906"/>
    <lineage>
        <taxon>Eukaryota</taxon>
        <taxon>Viridiplantae</taxon>
        <taxon>Streptophyta</taxon>
        <taxon>Embryophyta</taxon>
        <taxon>Tracheophyta</taxon>
        <taxon>Spermatophyta</taxon>
        <taxon>Magnoliopsida</taxon>
        <taxon>eudicotyledons</taxon>
        <taxon>Gunneridae</taxon>
        <taxon>Pentapetalae</taxon>
        <taxon>rosids</taxon>
        <taxon>fabids</taxon>
        <taxon>Fabales</taxon>
        <taxon>Fabaceae</taxon>
        <taxon>Papilionoideae</taxon>
        <taxon>50 kb inversion clade</taxon>
        <taxon>NPAAA clade</taxon>
        <taxon>Hologalegina</taxon>
        <taxon>IRL clade</taxon>
        <taxon>Fabeae</taxon>
        <taxon>Vicia</taxon>
    </lineage>
</organism>
<proteinExistence type="predicted"/>
<sequence length="247" mass="28747">MDYPFHTPSYHSRAFLLSIIQIPLFQLLPHLHFYLFHRNFLYLVTLMMQVSHPYFKKRSKTTSQTPIRSITLLSTFWNLSSFSSNPLSSPKPTSNLPQKPHKQNHTSPSPSSTFTRNRAQRLLHWRRSDKICPDLIQSKVEPHPVPVPVPTQEELYRVPVHFARNNASQEFFESEDKSLVQDDYQEYCESDLEDKDLVKDLCKKSKLYEGLLKPNSAKEDIAEVVPKSFNHIKSMMSKKSSASRDLQ</sequence>
<feature type="region of interest" description="Disordered" evidence="1">
    <location>
        <begin position="87"/>
        <end position="115"/>
    </location>
</feature>
<reference evidence="3 4" key="1">
    <citation type="submission" date="2023-01" db="EMBL/GenBank/DDBJ databases">
        <authorList>
            <person name="Kreplak J."/>
        </authorList>
    </citation>
    <scope>NUCLEOTIDE SEQUENCE [LARGE SCALE GENOMIC DNA]</scope>
</reference>
<evidence type="ECO:0000256" key="2">
    <source>
        <dbReference type="SAM" id="Phobius"/>
    </source>
</evidence>
<keyword evidence="2" id="KW-0472">Membrane</keyword>
<protein>
    <submittedName>
        <fullName evidence="3">Uncharacterized protein</fullName>
    </submittedName>
</protein>
<dbReference type="Proteomes" id="UP001157006">
    <property type="component" value="Chromosome 1L"/>
</dbReference>
<evidence type="ECO:0000313" key="3">
    <source>
        <dbReference type="EMBL" id="CAI8586498.1"/>
    </source>
</evidence>